<reference evidence="3 4" key="1">
    <citation type="submission" date="2020-04" db="EMBL/GenBank/DDBJ databases">
        <title>CFH 90308 Microbacterium sp.</title>
        <authorList>
            <person name="Nie G."/>
            <person name="Ming H."/>
            <person name="Xia T."/>
        </authorList>
    </citation>
    <scope>NUCLEOTIDE SEQUENCE [LARGE SCALE GENOMIC DNA]</scope>
    <source>
        <strain evidence="3 4">CFH 90308</strain>
    </source>
</reference>
<organism evidence="3 4">
    <name type="scientific">Microbacterium salsuginis</name>
    <dbReference type="NCBI Taxonomy" id="2722803"/>
    <lineage>
        <taxon>Bacteria</taxon>
        <taxon>Bacillati</taxon>
        <taxon>Actinomycetota</taxon>
        <taxon>Actinomycetes</taxon>
        <taxon>Micrococcales</taxon>
        <taxon>Microbacteriaceae</taxon>
        <taxon>Microbacterium</taxon>
    </lineage>
</organism>
<dbReference type="Proteomes" id="UP001429745">
    <property type="component" value="Unassembled WGS sequence"/>
</dbReference>
<dbReference type="Pfam" id="PF00085">
    <property type="entry name" value="Thioredoxin"/>
    <property type="match status" value="1"/>
</dbReference>
<gene>
    <name evidence="3" type="ORF">HF576_14105</name>
</gene>
<feature type="region of interest" description="Disordered" evidence="1">
    <location>
        <begin position="35"/>
        <end position="77"/>
    </location>
</feature>
<proteinExistence type="predicted"/>
<keyword evidence="4" id="KW-1185">Reference proteome</keyword>
<comment type="caution">
    <text evidence="3">The sequence shown here is derived from an EMBL/GenBank/DDBJ whole genome shotgun (WGS) entry which is preliminary data.</text>
</comment>
<accession>A0ABX1KES6</accession>
<protein>
    <submittedName>
        <fullName evidence="3">Thioredoxin</fullName>
    </submittedName>
</protein>
<sequence length="179" mass="17895">MKRATVVGIVVGGVVAAGVAAAVALSLGGGEAPVIPAATPQSTPPEARSTPSGESTPEPGAAADDEPENSGAATSPGAYVEYGDAELAAAEGTRVLFFHAPWCPQCRALEADILASGVPGGVTVLKVDYDSRQDLRQRYGVTIQTTLVALDDAGDAAAVFVAYDEPTLESGLDGLGLTG</sequence>
<evidence type="ECO:0000259" key="2">
    <source>
        <dbReference type="Pfam" id="PF00085"/>
    </source>
</evidence>
<dbReference type="InterPro" id="IPR013766">
    <property type="entry name" value="Thioredoxin_domain"/>
</dbReference>
<dbReference type="SUPFAM" id="SSF52833">
    <property type="entry name" value="Thioredoxin-like"/>
    <property type="match status" value="1"/>
</dbReference>
<dbReference type="InterPro" id="IPR036249">
    <property type="entry name" value="Thioredoxin-like_sf"/>
</dbReference>
<dbReference type="Gene3D" id="3.40.30.10">
    <property type="entry name" value="Glutaredoxin"/>
    <property type="match status" value="1"/>
</dbReference>
<name>A0ABX1KES6_9MICO</name>
<evidence type="ECO:0000313" key="3">
    <source>
        <dbReference type="EMBL" id="NLP84982.1"/>
    </source>
</evidence>
<evidence type="ECO:0000256" key="1">
    <source>
        <dbReference type="SAM" id="MobiDB-lite"/>
    </source>
</evidence>
<feature type="domain" description="Thioredoxin" evidence="2">
    <location>
        <begin position="85"/>
        <end position="154"/>
    </location>
</feature>
<dbReference type="CDD" id="cd02947">
    <property type="entry name" value="TRX_family"/>
    <property type="match status" value="1"/>
</dbReference>
<dbReference type="EMBL" id="JABACI010000004">
    <property type="protein sequence ID" value="NLP84982.1"/>
    <property type="molecule type" value="Genomic_DNA"/>
</dbReference>
<dbReference type="RefSeq" id="WP_168913431.1">
    <property type="nucleotide sequence ID" value="NZ_JABACI010000004.1"/>
</dbReference>
<evidence type="ECO:0000313" key="4">
    <source>
        <dbReference type="Proteomes" id="UP001429745"/>
    </source>
</evidence>